<dbReference type="EMBL" id="SKBQ01000040">
    <property type="protein sequence ID" value="TPX12436.1"/>
    <property type="molecule type" value="Genomic_DNA"/>
</dbReference>
<gene>
    <name evidence="8" type="ORF">E0L32_006848</name>
</gene>
<organism evidence="8 9">
    <name type="scientific">Thyridium curvatum</name>
    <dbReference type="NCBI Taxonomy" id="1093900"/>
    <lineage>
        <taxon>Eukaryota</taxon>
        <taxon>Fungi</taxon>
        <taxon>Dikarya</taxon>
        <taxon>Ascomycota</taxon>
        <taxon>Pezizomycotina</taxon>
        <taxon>Sordariomycetes</taxon>
        <taxon>Sordariomycetidae</taxon>
        <taxon>Thyridiales</taxon>
        <taxon>Thyridiaceae</taxon>
        <taxon>Thyridium</taxon>
    </lineage>
</organism>
<keyword evidence="2 7" id="KW-0812">Transmembrane</keyword>
<keyword evidence="3 7" id="KW-1133">Transmembrane helix</keyword>
<evidence type="ECO:0000256" key="6">
    <source>
        <dbReference type="SAM" id="MobiDB-lite"/>
    </source>
</evidence>
<dbReference type="FunCoup" id="A0A507B037">
    <property type="interactions" value="96"/>
</dbReference>
<sequence>MASRKISVLKLVGTVSLGLLTGLSYTLSTLTVPTLLTLPSADTASRAFRNLADTAKRHLRALASVSAGAFMLAYIRSPRAYRHPYLLYTSLLVIGSRLVTSDFVAPYLFLAPRTPETHSSPSAAAARRQQARQDRAAARAARMEASYEVLGDSHSEGAGSEDTNEVEEEVRMNGEDVRGEVEGFLKRQVVQTAMTGLGFLMAVVGIWGDGAVRVFQSETFVIA</sequence>
<feature type="transmembrane region" description="Helical" evidence="7">
    <location>
        <begin position="12"/>
        <end position="38"/>
    </location>
</feature>
<dbReference type="PANTHER" id="PTHR37278:SF1">
    <property type="entry name" value="AUTOPHAGY-RELATED PROTEIN 33-RELATED"/>
    <property type="match status" value="1"/>
</dbReference>
<dbReference type="GO" id="GO:0000422">
    <property type="term" value="P:autophagy of mitochondrion"/>
    <property type="evidence" value="ECO:0007669"/>
    <property type="project" value="TreeGrafter"/>
</dbReference>
<reference evidence="8 9" key="1">
    <citation type="submission" date="2019-06" db="EMBL/GenBank/DDBJ databases">
        <title>Draft genome sequence of the filamentous fungus Phialemoniopsis curvata isolated from diesel fuel.</title>
        <authorList>
            <person name="Varaljay V.A."/>
            <person name="Lyon W.J."/>
            <person name="Crouch A.L."/>
            <person name="Drake C.E."/>
            <person name="Hollomon J.M."/>
            <person name="Nadeau L.J."/>
            <person name="Nunn H.S."/>
            <person name="Stevenson B.S."/>
            <person name="Bojanowski C.L."/>
            <person name="Crookes-Goodson W.J."/>
        </authorList>
    </citation>
    <scope>NUCLEOTIDE SEQUENCE [LARGE SCALE GENOMIC DNA]</scope>
    <source>
        <strain evidence="8 9">D216</strain>
    </source>
</reference>
<evidence type="ECO:0000256" key="7">
    <source>
        <dbReference type="SAM" id="Phobius"/>
    </source>
</evidence>
<protein>
    <recommendedName>
        <fullName evidence="10">Autophagy-related protein 33</fullName>
    </recommendedName>
</protein>
<evidence type="ECO:0000256" key="4">
    <source>
        <dbReference type="ARBA" id="ARBA00023136"/>
    </source>
</evidence>
<evidence type="ECO:0000256" key="2">
    <source>
        <dbReference type="ARBA" id="ARBA00022692"/>
    </source>
</evidence>
<name>A0A507B037_9PEZI</name>
<comment type="caution">
    <text evidence="8">The sequence shown here is derived from an EMBL/GenBank/DDBJ whole genome shotgun (WGS) entry which is preliminary data.</text>
</comment>
<dbReference type="PANTHER" id="PTHR37278">
    <property type="entry name" value="AUTOPHAGY-RELATED PROTEIN 33-RELATED"/>
    <property type="match status" value="1"/>
</dbReference>
<dbReference type="GO" id="GO:0005741">
    <property type="term" value="C:mitochondrial outer membrane"/>
    <property type="evidence" value="ECO:0007669"/>
    <property type="project" value="TreeGrafter"/>
</dbReference>
<keyword evidence="9" id="KW-1185">Reference proteome</keyword>
<dbReference type="GO" id="GO:0016236">
    <property type="term" value="P:macroautophagy"/>
    <property type="evidence" value="ECO:0007669"/>
    <property type="project" value="TreeGrafter"/>
</dbReference>
<evidence type="ECO:0000256" key="5">
    <source>
        <dbReference type="ARBA" id="ARBA00038013"/>
    </source>
</evidence>
<comment type="subcellular location">
    <subcellularLocation>
        <location evidence="1">Membrane</location>
        <topology evidence="1">Multi-pass membrane protein</topology>
    </subcellularLocation>
</comment>
<accession>A0A507B037</accession>
<dbReference type="InterPro" id="IPR051668">
    <property type="entry name" value="ATG33"/>
</dbReference>
<feature type="region of interest" description="Disordered" evidence="6">
    <location>
        <begin position="115"/>
        <end position="137"/>
    </location>
</feature>
<proteinExistence type="inferred from homology"/>
<dbReference type="Proteomes" id="UP000319257">
    <property type="component" value="Unassembled WGS sequence"/>
</dbReference>
<evidence type="ECO:0000313" key="9">
    <source>
        <dbReference type="Proteomes" id="UP000319257"/>
    </source>
</evidence>
<dbReference type="RefSeq" id="XP_030994147.1">
    <property type="nucleotide sequence ID" value="XM_031141526.1"/>
</dbReference>
<dbReference type="GeneID" id="41974295"/>
<evidence type="ECO:0000256" key="3">
    <source>
        <dbReference type="ARBA" id="ARBA00022989"/>
    </source>
</evidence>
<dbReference type="OrthoDB" id="5336366at2759"/>
<evidence type="ECO:0008006" key="10">
    <source>
        <dbReference type="Google" id="ProtNLM"/>
    </source>
</evidence>
<dbReference type="InParanoid" id="A0A507B037"/>
<evidence type="ECO:0000313" key="8">
    <source>
        <dbReference type="EMBL" id="TPX12436.1"/>
    </source>
</evidence>
<keyword evidence="4 7" id="KW-0472">Membrane</keyword>
<comment type="similarity">
    <text evidence="5">Belongs to the ATG33 family.</text>
</comment>
<dbReference type="AlphaFoldDB" id="A0A507B037"/>
<evidence type="ECO:0000256" key="1">
    <source>
        <dbReference type="ARBA" id="ARBA00004141"/>
    </source>
</evidence>